<dbReference type="Gene3D" id="3.40.1580.10">
    <property type="entry name" value="SMI1/KNR4-like"/>
    <property type="match status" value="1"/>
</dbReference>
<name>A0A1M7Z2G6_9VIBR</name>
<accession>A0A1M7Z2G6</accession>
<evidence type="ECO:0000313" key="1">
    <source>
        <dbReference type="EMBL" id="SHO58980.1"/>
    </source>
</evidence>
<dbReference type="AlphaFoldDB" id="A0A1M7Z2G6"/>
<reference evidence="2" key="1">
    <citation type="submission" date="2016-12" db="EMBL/GenBank/DDBJ databases">
        <authorList>
            <person name="Rodrigo-Torres L."/>
            <person name="Arahal R.D."/>
            <person name="Lucena T."/>
        </authorList>
    </citation>
    <scope>NUCLEOTIDE SEQUENCE [LARGE SCALE GENOMIC DNA]</scope>
</reference>
<evidence type="ECO:0000313" key="2">
    <source>
        <dbReference type="Proteomes" id="UP000184600"/>
    </source>
</evidence>
<dbReference type="EMBL" id="FRFG01000087">
    <property type="protein sequence ID" value="SHO58980.1"/>
    <property type="molecule type" value="Genomic_DNA"/>
</dbReference>
<gene>
    <name evidence="1" type="ORF">VQ7734_04755</name>
</gene>
<sequence>MSIEKLMTILPVPENNGMDIPDWDEIEKAIQFELPEDYKQFIAVYGLGWIDDFMLVLAPGVDSNCYDLLEGGKSHLLEYIGRRLSHPDFYLHNALENGDGIYPWGITDNVDTLYWQVVDGKVESILIYNKGPAGEFFESKLAFSDFLYAILSKEVVTDHLPEDFPSEEISFVEQWRYDQDAGEERFVFLDDIK</sequence>
<dbReference type="InterPro" id="IPR037883">
    <property type="entry name" value="Knr4/Smi1-like_sf"/>
</dbReference>
<protein>
    <recommendedName>
        <fullName evidence="3">SMI1 / KNR4 family protein</fullName>
    </recommendedName>
</protein>
<evidence type="ECO:0008006" key="3">
    <source>
        <dbReference type="Google" id="ProtNLM"/>
    </source>
</evidence>
<dbReference type="STRING" id="1117707.VQ7734_04755"/>
<dbReference type="Proteomes" id="UP000184600">
    <property type="component" value="Unassembled WGS sequence"/>
</dbReference>
<keyword evidence="2" id="KW-1185">Reference proteome</keyword>
<proteinExistence type="predicted"/>
<organism evidence="1 2">
    <name type="scientific">Vibrio quintilis</name>
    <dbReference type="NCBI Taxonomy" id="1117707"/>
    <lineage>
        <taxon>Bacteria</taxon>
        <taxon>Pseudomonadati</taxon>
        <taxon>Pseudomonadota</taxon>
        <taxon>Gammaproteobacteria</taxon>
        <taxon>Vibrionales</taxon>
        <taxon>Vibrionaceae</taxon>
        <taxon>Vibrio</taxon>
    </lineage>
</organism>
<dbReference type="SUPFAM" id="SSF160631">
    <property type="entry name" value="SMI1/KNR4-like"/>
    <property type="match status" value="1"/>
</dbReference>